<evidence type="ECO:0000256" key="3">
    <source>
        <dbReference type="ARBA" id="ARBA00022475"/>
    </source>
</evidence>
<feature type="transmembrane region" description="Helical" evidence="10">
    <location>
        <begin position="72"/>
        <end position="93"/>
    </location>
</feature>
<keyword evidence="8" id="KW-0764">Sulfate transport</keyword>
<accession>A0A934RAM8</accession>
<dbReference type="EMBL" id="JAENII010000005">
    <property type="protein sequence ID" value="MBK1827020.1"/>
    <property type="molecule type" value="Genomic_DNA"/>
</dbReference>
<proteinExistence type="predicted"/>
<keyword evidence="5" id="KW-0028">Amino-acid biosynthesis</keyword>
<dbReference type="PANTHER" id="PTHR37468:SF1">
    <property type="entry name" value="SULFATE TRANSPORTER CYSZ"/>
    <property type="match status" value="1"/>
</dbReference>
<keyword evidence="12" id="KW-1185">Reference proteome</keyword>
<evidence type="ECO:0000256" key="7">
    <source>
        <dbReference type="ARBA" id="ARBA00022989"/>
    </source>
</evidence>
<evidence type="ECO:0000313" key="12">
    <source>
        <dbReference type="Proteomes" id="UP000658278"/>
    </source>
</evidence>
<evidence type="ECO:0000256" key="5">
    <source>
        <dbReference type="ARBA" id="ARBA00022605"/>
    </source>
</evidence>
<evidence type="ECO:0000313" key="11">
    <source>
        <dbReference type="EMBL" id="MBK1827020.1"/>
    </source>
</evidence>
<dbReference type="Proteomes" id="UP000658278">
    <property type="component" value="Unassembled WGS sequence"/>
</dbReference>
<dbReference type="GO" id="GO:0005886">
    <property type="term" value="C:plasma membrane"/>
    <property type="evidence" value="ECO:0007669"/>
    <property type="project" value="TreeGrafter"/>
</dbReference>
<dbReference type="InterPro" id="IPR059112">
    <property type="entry name" value="CysZ/EI24"/>
</dbReference>
<dbReference type="RefSeq" id="WP_200278468.1">
    <property type="nucleotide sequence ID" value="NZ_JAENII010000005.1"/>
</dbReference>
<comment type="subcellular location">
    <subcellularLocation>
        <location evidence="1">Membrane</location>
        <topology evidence="1">Multi-pass membrane protein</topology>
    </subcellularLocation>
</comment>
<dbReference type="AlphaFoldDB" id="A0A934RAM8"/>
<reference evidence="11" key="1">
    <citation type="submission" date="2021-01" db="EMBL/GenBank/DDBJ databases">
        <title>Modified the classification status of verrucomicrobia.</title>
        <authorList>
            <person name="Feng X."/>
        </authorList>
    </citation>
    <scope>NUCLEOTIDE SEQUENCE</scope>
    <source>
        <strain evidence="11">KCTC 22201</strain>
    </source>
</reference>
<feature type="transmembrane region" description="Helical" evidence="10">
    <location>
        <begin position="217"/>
        <end position="241"/>
    </location>
</feature>
<dbReference type="GO" id="GO:0019344">
    <property type="term" value="P:cysteine biosynthetic process"/>
    <property type="evidence" value="ECO:0007669"/>
    <property type="project" value="TreeGrafter"/>
</dbReference>
<keyword evidence="3" id="KW-1003">Cell membrane</keyword>
<dbReference type="InterPro" id="IPR050480">
    <property type="entry name" value="CysZ-like"/>
</dbReference>
<evidence type="ECO:0000256" key="1">
    <source>
        <dbReference type="ARBA" id="ARBA00004141"/>
    </source>
</evidence>
<dbReference type="PANTHER" id="PTHR37468">
    <property type="entry name" value="SULFATE TRANSPORTER CYSZ"/>
    <property type="match status" value="1"/>
</dbReference>
<dbReference type="Pfam" id="PF07264">
    <property type="entry name" value="EI24"/>
    <property type="match status" value="1"/>
</dbReference>
<dbReference type="GO" id="GO:0009675">
    <property type="term" value="F:high-affinity sulfate:proton symporter activity"/>
    <property type="evidence" value="ECO:0007669"/>
    <property type="project" value="TreeGrafter"/>
</dbReference>
<evidence type="ECO:0000256" key="6">
    <source>
        <dbReference type="ARBA" id="ARBA00022692"/>
    </source>
</evidence>
<keyword evidence="9 10" id="KW-0472">Membrane</keyword>
<gene>
    <name evidence="11" type="ORF">JIN81_08315</name>
</gene>
<evidence type="ECO:0000256" key="2">
    <source>
        <dbReference type="ARBA" id="ARBA00022448"/>
    </source>
</evidence>
<evidence type="ECO:0000256" key="10">
    <source>
        <dbReference type="SAM" id="Phobius"/>
    </source>
</evidence>
<keyword evidence="7 10" id="KW-1133">Transmembrane helix</keyword>
<name>A0A934RAM8_9BACT</name>
<evidence type="ECO:0000256" key="9">
    <source>
        <dbReference type="ARBA" id="ARBA00023136"/>
    </source>
</evidence>
<feature type="transmembrane region" description="Helical" evidence="10">
    <location>
        <begin position="148"/>
        <end position="174"/>
    </location>
</feature>
<organism evidence="11 12">
    <name type="scientific">Haloferula rosea</name>
    <dbReference type="NCBI Taxonomy" id="490093"/>
    <lineage>
        <taxon>Bacteria</taxon>
        <taxon>Pseudomonadati</taxon>
        <taxon>Verrucomicrobiota</taxon>
        <taxon>Verrucomicrobiia</taxon>
        <taxon>Verrucomicrobiales</taxon>
        <taxon>Verrucomicrobiaceae</taxon>
        <taxon>Haloferula</taxon>
    </lineage>
</organism>
<keyword evidence="6 10" id="KW-0812">Transmembrane</keyword>
<keyword evidence="4" id="KW-0997">Cell inner membrane</keyword>
<feature type="transmembrane region" description="Helical" evidence="10">
    <location>
        <begin position="31"/>
        <end position="52"/>
    </location>
</feature>
<sequence>MKAVSEAVSGLAAYRRVPGVLIRHGLWPYQMLPAFISLLMSVTLFFGFYLAADGLAGWLDGLIQLETAWLDKTITVSMAVLTFLILLAGFIFVHKHLVLIVLSPFLGKIAEETVKAVKGDEYAQSELTFGQSLMRSTKVNLLYVIRELIANGLFLVCGIIPVVGSMISAVGMFVSQSKFLGYGLMDFPLEHRGLTLRESDAFVKARTPLSIGLGAGYMLLMFIPIIGWMFAPTFGTVAGTIKALEELDKERTA</sequence>
<protein>
    <submittedName>
        <fullName evidence="11">EI24 domain-containing protein</fullName>
    </submittedName>
</protein>
<evidence type="ECO:0000256" key="4">
    <source>
        <dbReference type="ARBA" id="ARBA00022519"/>
    </source>
</evidence>
<dbReference type="GO" id="GO:0000103">
    <property type="term" value="P:sulfate assimilation"/>
    <property type="evidence" value="ECO:0007669"/>
    <property type="project" value="TreeGrafter"/>
</dbReference>
<comment type="caution">
    <text evidence="11">The sequence shown here is derived from an EMBL/GenBank/DDBJ whole genome shotgun (WGS) entry which is preliminary data.</text>
</comment>
<evidence type="ECO:0000256" key="8">
    <source>
        <dbReference type="ARBA" id="ARBA00023032"/>
    </source>
</evidence>
<keyword evidence="2" id="KW-0813">Transport</keyword>